<dbReference type="SMART" id="SM01252">
    <property type="entry name" value="KilA-N"/>
    <property type="match status" value="1"/>
</dbReference>
<evidence type="ECO:0000256" key="2">
    <source>
        <dbReference type="SAM" id="MobiDB-lite"/>
    </source>
</evidence>
<keyword evidence="1" id="KW-0175">Coiled coil</keyword>
<dbReference type="SUPFAM" id="SSF54616">
    <property type="entry name" value="DNA-binding domain of Mlu1-box binding protein MBP1"/>
    <property type="match status" value="1"/>
</dbReference>
<dbReference type="InterPro" id="IPR017880">
    <property type="entry name" value="KilA_N"/>
</dbReference>
<dbReference type="InterPro" id="IPR018004">
    <property type="entry name" value="KilA/APSES_HTH"/>
</dbReference>
<evidence type="ECO:0000313" key="4">
    <source>
        <dbReference type="EMBL" id="WHV01660.1"/>
    </source>
</evidence>
<gene>
    <name evidence="4" type="ORF">APAPVX9-214</name>
</gene>
<dbReference type="GO" id="GO:0003677">
    <property type="term" value="F:DNA binding"/>
    <property type="evidence" value="ECO:0007669"/>
    <property type="project" value="InterPro"/>
</dbReference>
<feature type="compositionally biased region" description="Polar residues" evidence="2">
    <location>
        <begin position="428"/>
        <end position="447"/>
    </location>
</feature>
<evidence type="ECO:0000259" key="3">
    <source>
        <dbReference type="PROSITE" id="PS51301"/>
    </source>
</evidence>
<organism evidence="4">
    <name type="scientific">Apapanepox virus</name>
    <dbReference type="NCBI Taxonomy" id="3049969"/>
    <lineage>
        <taxon>Viruses</taxon>
        <taxon>Varidnaviria</taxon>
        <taxon>Bamfordvirae</taxon>
        <taxon>Nucleocytoviricota</taxon>
        <taxon>Pokkesviricetes</taxon>
        <taxon>Chitovirales</taxon>
        <taxon>Poxviridae</taxon>
        <taxon>Chordopoxvirinae</taxon>
        <taxon>Avipoxvirus</taxon>
    </lineage>
</organism>
<dbReference type="EMBL" id="OQ865377">
    <property type="protein sequence ID" value="WHV01660.1"/>
    <property type="molecule type" value="Genomic_DNA"/>
</dbReference>
<proteinExistence type="predicted"/>
<feature type="coiled-coil region" evidence="1">
    <location>
        <begin position="180"/>
        <end position="222"/>
    </location>
</feature>
<dbReference type="PROSITE" id="PS51301">
    <property type="entry name" value="KILA_N"/>
    <property type="match status" value="1"/>
</dbReference>
<accession>A0AAT9UQL7</accession>
<feature type="coiled-coil region" evidence="1">
    <location>
        <begin position="352"/>
        <end position="420"/>
    </location>
</feature>
<dbReference type="InterPro" id="IPR036887">
    <property type="entry name" value="HTH_APSES_sf"/>
</dbReference>
<feature type="region of interest" description="Disordered" evidence="2">
    <location>
        <begin position="426"/>
        <end position="447"/>
    </location>
</feature>
<name>A0AAT9UQL7_9POXV</name>
<sequence>MDFKPLITKDLNEKFYCIRYNELELIIMRENNYINATKLCKLRGREFKNWMRLSESTKLIEEIDKINRIWKTDSDDTFTEVIIKVNLGGRNTLDKIISGSYVHQDLVPYITSWISPLFTVKVSKIINCYVSNRYAFKFKEEKVPLPNNEEVPLPNKEETLPNKELLKLLQEFNTKYDRDALELKESYRDLKNHNKRMEDKDVLELKESYRELKNHNKRVEDKYDKDILELKESYRDIKNHNKRVDDKYDKDVLELKESYIEIKNHNKRVDDKYDKDVLELKESYIEIKNHNKRVDDKYDKDVLELKESYIEIKNHNKLVEDKYDKDVLELKESYIEIKNHNKLVEDKYDKYTQELKLELTEVKNELKKLEKCLQNKMINSFHNKLYRLVVLQNKRDLDAFNALRAQAERLNQEASSHKNEYKVLPQKMKSQMHLSRTKLTPYPVSTT</sequence>
<feature type="domain" description="KilA-N" evidence="3">
    <location>
        <begin position="14"/>
        <end position="129"/>
    </location>
</feature>
<protein>
    <submittedName>
        <fullName evidence="4">KilA N domain protein</fullName>
    </submittedName>
</protein>
<evidence type="ECO:0000256" key="1">
    <source>
        <dbReference type="SAM" id="Coils"/>
    </source>
</evidence>
<dbReference type="Pfam" id="PF04383">
    <property type="entry name" value="KilA-N"/>
    <property type="match status" value="1"/>
</dbReference>
<reference evidence="4" key="1">
    <citation type="submission" date="2023-04" db="EMBL/GenBank/DDBJ databases">
        <title>Genomic characterization of avipoxvirus isolates from Apapne (Himatione sanguinea).</title>
        <authorList>
            <person name="Butt S.L."/>
            <person name="Do Nascimento G.M."/>
        </authorList>
    </citation>
    <scope>NUCLEOTIDE SEQUENCE</scope>
    <source>
        <strain evidence="4">APAPVX9</strain>
    </source>
</reference>